<evidence type="ECO:0000313" key="12">
    <source>
        <dbReference type="EMBL" id="KUY17599.1"/>
    </source>
</evidence>
<dbReference type="GO" id="GO:0016853">
    <property type="term" value="F:isomerase activity"/>
    <property type="evidence" value="ECO:0007669"/>
    <property type="project" value="UniProtKB-KW"/>
</dbReference>
<feature type="domain" description="Alpha-D-phosphohexomutase alpha/beta/alpha" evidence="10">
    <location>
        <begin position="215"/>
        <end position="315"/>
    </location>
</feature>
<dbReference type="EMBL" id="LNOI01000004">
    <property type="protein sequence ID" value="KUY17599.1"/>
    <property type="molecule type" value="Genomic_DNA"/>
</dbReference>
<feature type="domain" description="Alpha-D-phosphohexomutase alpha/beta/alpha" evidence="9">
    <location>
        <begin position="43"/>
        <end position="193"/>
    </location>
</feature>
<reference evidence="12 13" key="1">
    <citation type="submission" date="2015-11" db="EMBL/GenBank/DDBJ databases">
        <authorList>
            <person name="Nicholson A.C."/>
            <person name="Humrighouse B.W."/>
            <person name="Graziano J."/>
            <person name="Lasker B."/>
            <person name="Whitney A.M."/>
            <person name="Mcquiston J.R."/>
        </authorList>
    </citation>
    <scope>NUCLEOTIDE SEQUENCE [LARGE SCALE GENOMIC DNA]</scope>
    <source>
        <strain evidence="12 13">G4071</strain>
    </source>
</reference>
<evidence type="ECO:0000256" key="5">
    <source>
        <dbReference type="ARBA" id="ARBA00022842"/>
    </source>
</evidence>
<dbReference type="AlphaFoldDB" id="A0ABD4DNX7"/>
<protein>
    <submittedName>
        <fullName evidence="12">Phosphoglucomutase</fullName>
    </submittedName>
</protein>
<dbReference type="SUPFAM" id="SSF55957">
    <property type="entry name" value="Phosphoglucomutase, C-terminal domain"/>
    <property type="match status" value="1"/>
</dbReference>
<dbReference type="SUPFAM" id="SSF53738">
    <property type="entry name" value="Phosphoglucomutase, first 3 domains"/>
    <property type="match status" value="3"/>
</dbReference>
<dbReference type="InterPro" id="IPR005845">
    <property type="entry name" value="A-D-PHexomutase_a/b/a-II"/>
</dbReference>
<feature type="domain" description="Alpha-D-phosphohexomutase C-terminal" evidence="8">
    <location>
        <begin position="510"/>
        <end position="552"/>
    </location>
</feature>
<evidence type="ECO:0000259" key="11">
    <source>
        <dbReference type="Pfam" id="PF02880"/>
    </source>
</evidence>
<keyword evidence="6" id="KW-0413">Isomerase</keyword>
<dbReference type="InterPro" id="IPR036900">
    <property type="entry name" value="A-D-PHexomutase_C_sf"/>
</dbReference>
<proteinExistence type="inferred from homology"/>
<dbReference type="PANTHER" id="PTHR45745:SF1">
    <property type="entry name" value="PHOSPHOGLUCOMUTASE 2B-RELATED"/>
    <property type="match status" value="1"/>
</dbReference>
<dbReference type="Gene3D" id="3.30.310.50">
    <property type="entry name" value="Alpha-D-phosphohexomutase, C-terminal domain"/>
    <property type="match status" value="1"/>
</dbReference>
<accession>A0ABD4DNX7</accession>
<evidence type="ECO:0000256" key="2">
    <source>
        <dbReference type="ARBA" id="ARBA00010231"/>
    </source>
</evidence>
<dbReference type="RefSeq" id="WP_059345505.1">
    <property type="nucleotide sequence ID" value="NZ_CP140570.1"/>
</dbReference>
<keyword evidence="5 7" id="KW-0460">Magnesium</keyword>
<dbReference type="PRINTS" id="PR00509">
    <property type="entry name" value="PGMPMM"/>
</dbReference>
<keyword evidence="3" id="KW-0597">Phosphoprotein</keyword>
<dbReference type="InterPro" id="IPR016066">
    <property type="entry name" value="A-D-PHexomutase_CS"/>
</dbReference>
<dbReference type="GO" id="GO:0046872">
    <property type="term" value="F:metal ion binding"/>
    <property type="evidence" value="ECO:0007669"/>
    <property type="project" value="UniProtKB-KW"/>
</dbReference>
<comment type="similarity">
    <text evidence="2 7">Belongs to the phosphohexose mutase family.</text>
</comment>
<evidence type="ECO:0000259" key="8">
    <source>
        <dbReference type="Pfam" id="PF00408"/>
    </source>
</evidence>
<keyword evidence="4 7" id="KW-0479">Metal-binding</keyword>
<dbReference type="InterPro" id="IPR005844">
    <property type="entry name" value="A-D-PHexomutase_a/b/a-I"/>
</dbReference>
<dbReference type="PROSITE" id="PS00710">
    <property type="entry name" value="PGM_PMM"/>
    <property type="match status" value="1"/>
</dbReference>
<dbReference type="Pfam" id="PF02880">
    <property type="entry name" value="PGM_PMM_III"/>
    <property type="match status" value="1"/>
</dbReference>
<name>A0ABD4DNX7_ELIMR</name>
<sequence length="581" mass="64412">MTSLDKAKLWLGEGFDDETKKEVQALIDNNPAELDDAFYKNLEFGTGGMRGIMGVGTNRLNKYTLGQATQGLANYLHQQFPGEETADSAKTEASQIKVAIAYDVRHNSPEFGKLVTDVLTANGIKVLLFKEHRPTPELSFTVRDKKCNAGIVLTASHNPPEYNGYKVYWNDGAQVVPPNDNGIISEVEKTQFNEIKFNGKDDLIEWIGADQDDVYIDACIENSLYQNVGRDLLNIVFTSIHGTTYTTIPKALAKAGFTRVDLVTEQMIPSGNFPTVESPNPEEPAALSMAMDLAKVTNADIVIGTDPDGDRLGIAVRNLDGEMQLLNGNQTNTFLTYYILDQWKKQGRITGKEFIGSTIVTSDIFYDIAKKFGVDCKVGLTGFKWIGKMIREAEGQEKFVCGGEESFGFMTGDFVRDKDSCGSILLACEIAAWCKANGKTIYEYLIDIYKDLGMYYEGLVNITKKGKDGADQIKQMMTDFRQSPPKTLAGSAVAEVKDFQEQTSLVIATNEKSVMNDIPKSNVLIYYTEDGTKVCIRPSGTEPKIKFYVSVKEQISSEQDFKDKLVSLEAKIQQIKTDLNL</sequence>
<evidence type="ECO:0000256" key="4">
    <source>
        <dbReference type="ARBA" id="ARBA00022723"/>
    </source>
</evidence>
<evidence type="ECO:0000256" key="1">
    <source>
        <dbReference type="ARBA" id="ARBA00001946"/>
    </source>
</evidence>
<evidence type="ECO:0000256" key="6">
    <source>
        <dbReference type="ARBA" id="ARBA00023235"/>
    </source>
</evidence>
<comment type="caution">
    <text evidence="12">The sequence shown here is derived from an EMBL/GenBank/DDBJ whole genome shotgun (WGS) entry which is preliminary data.</text>
</comment>
<dbReference type="Pfam" id="PF02879">
    <property type="entry name" value="PGM_PMM_II"/>
    <property type="match status" value="1"/>
</dbReference>
<comment type="cofactor">
    <cofactor evidence="1">
        <name>Mg(2+)</name>
        <dbReference type="ChEBI" id="CHEBI:18420"/>
    </cofactor>
</comment>
<evidence type="ECO:0000256" key="3">
    <source>
        <dbReference type="ARBA" id="ARBA00022553"/>
    </source>
</evidence>
<organism evidence="12 13">
    <name type="scientific">Elizabethkingia miricola</name>
    <name type="common">Chryseobacterium miricola</name>
    <dbReference type="NCBI Taxonomy" id="172045"/>
    <lineage>
        <taxon>Bacteria</taxon>
        <taxon>Pseudomonadati</taxon>
        <taxon>Bacteroidota</taxon>
        <taxon>Flavobacteriia</taxon>
        <taxon>Flavobacteriales</taxon>
        <taxon>Weeksellaceae</taxon>
        <taxon>Elizabethkingia</taxon>
    </lineage>
</organism>
<feature type="domain" description="Alpha-D-phosphohexomutase alpha/beta/alpha" evidence="11">
    <location>
        <begin position="336"/>
        <end position="449"/>
    </location>
</feature>
<evidence type="ECO:0000259" key="9">
    <source>
        <dbReference type="Pfam" id="PF02878"/>
    </source>
</evidence>
<dbReference type="InterPro" id="IPR005841">
    <property type="entry name" value="Alpha-D-phosphohexomutase_SF"/>
</dbReference>
<dbReference type="Pfam" id="PF00408">
    <property type="entry name" value="PGM_PMM_IV"/>
    <property type="match status" value="1"/>
</dbReference>
<dbReference type="Proteomes" id="UP000064412">
    <property type="component" value="Unassembled WGS sequence"/>
</dbReference>
<evidence type="ECO:0000259" key="10">
    <source>
        <dbReference type="Pfam" id="PF02879"/>
    </source>
</evidence>
<dbReference type="InterPro" id="IPR005846">
    <property type="entry name" value="A-D-PHexomutase_a/b/a-III"/>
</dbReference>
<dbReference type="Gene3D" id="3.40.120.10">
    <property type="entry name" value="Alpha-D-Glucose-1,6-Bisphosphate, subunit A, domain 3"/>
    <property type="match status" value="3"/>
</dbReference>
<dbReference type="InterPro" id="IPR016055">
    <property type="entry name" value="A-D-PHexomutase_a/b/a-I/II/III"/>
</dbReference>
<dbReference type="CDD" id="cd05799">
    <property type="entry name" value="PGM2"/>
    <property type="match status" value="1"/>
</dbReference>
<dbReference type="InterPro" id="IPR005843">
    <property type="entry name" value="A-D-PHexomutase_C"/>
</dbReference>
<evidence type="ECO:0000313" key="13">
    <source>
        <dbReference type="Proteomes" id="UP000064412"/>
    </source>
</evidence>
<gene>
    <name evidence="12" type="ORF">ATB95_14765</name>
</gene>
<dbReference type="Pfam" id="PF02878">
    <property type="entry name" value="PGM_PMM_I"/>
    <property type="match status" value="1"/>
</dbReference>
<dbReference type="PANTHER" id="PTHR45745">
    <property type="entry name" value="PHOSPHOMANNOMUTASE 45A"/>
    <property type="match status" value="1"/>
</dbReference>
<evidence type="ECO:0000256" key="7">
    <source>
        <dbReference type="RuleBase" id="RU004326"/>
    </source>
</evidence>